<name>A0ACB7IPU8_PLECO</name>
<keyword evidence="2" id="KW-1185">Reference proteome</keyword>
<sequence>MAFETSLTLSASPSPAASDQEGQEIVPELVSESDGLQVIFDSVRVSWEQEEDAWDESDIDEETELDRMADEELARKLADMAEEADAADGEWLPPWLRQPVRTAKERPHEYVTGPDVSRQSVRSQQCYRKAWIGQTRLDEYNFLTMQTTPKSQLLDVKDAGESAGNVDQTEHAIISLNSSESEDNEQPSNRPLIPLHKKTLVRHASTTPSISDDEHPGLAMTPVISNESPAPSPMRSLAPSDAEQDNEDIEEGEIGRAMDLDDEDGEAWEEELDDNISNPKVEVCSWEDLRTKIKGELKKNSKNLPLSQLNQLMILANFATLRIKGTSCIQASLEIARLWHEQTGNWFARRVRDLARHYQNFEQLPKERRGGVRMHRSWLHDPAVRSRIQCFLRNVPTGKVTPRALSKHVNDTIFPELGINPKKPLSNRAGARWLQKLGWRHTLVKKGVYMDGHERADVVQYRNEVFLPQMAKYEARMVHYEGPELRRVEPTLAEGEEEIIPLFHDESCFHANDQTNRAWLQPGEQPLRKKERGRLIHVSDFINPETGRLVVIDEHGTITHDARKIIFPGSNGDAWWDTKQLLEQLKTAITIFEKAHPGKHALFIFDQSSAHVSLPANALKAFDMNKSDGGKQRHQQDTIIPTSNPDSWFRGKPQKMTLPNGSPKGLKSVLEEQGFNVTKLRAKCSPVCPFENQDCCMAWLLSQQDDFKNQPSMVETLITDAGHYCIFLPKFHYELNPIEMVGVIQLLHAVIHSIIISSTGDGANTDIVRRTRRLSKKQSKWQSVVLMVVLRREGSRVGGAKAEATSLGLTIGDDGT</sequence>
<reference evidence="1 2" key="1">
    <citation type="journal article" date="2021" name="Appl. Environ. Microbiol.">
        <title>Genetic linkage and physical mapping for an oyster mushroom Pleurotus cornucopiae and QTL analysis for the trait cap color.</title>
        <authorList>
            <person name="Zhang Y."/>
            <person name="Gao W."/>
            <person name="Sonnenberg A."/>
            <person name="Chen Q."/>
            <person name="Zhang J."/>
            <person name="Huang C."/>
        </authorList>
    </citation>
    <scope>NUCLEOTIDE SEQUENCE [LARGE SCALE GENOMIC DNA]</scope>
    <source>
        <strain evidence="1">CCMSSC00406</strain>
    </source>
</reference>
<gene>
    <name evidence="1" type="ORF">CCMSSC00406_0008240</name>
</gene>
<evidence type="ECO:0000313" key="2">
    <source>
        <dbReference type="Proteomes" id="UP000824881"/>
    </source>
</evidence>
<comment type="caution">
    <text evidence="1">The sequence shown here is derived from an EMBL/GenBank/DDBJ whole genome shotgun (WGS) entry which is preliminary data.</text>
</comment>
<proteinExistence type="predicted"/>
<evidence type="ECO:0000313" key="1">
    <source>
        <dbReference type="EMBL" id="KAG9219553.1"/>
    </source>
</evidence>
<dbReference type="EMBL" id="WQMT02000009">
    <property type="protein sequence ID" value="KAG9219553.1"/>
    <property type="molecule type" value="Genomic_DNA"/>
</dbReference>
<dbReference type="Proteomes" id="UP000824881">
    <property type="component" value="Unassembled WGS sequence"/>
</dbReference>
<accession>A0ACB7IPU8</accession>
<protein>
    <submittedName>
        <fullName evidence="1">Uncharacterized protein</fullName>
    </submittedName>
</protein>
<organism evidence="1 2">
    <name type="scientific">Pleurotus cornucopiae</name>
    <name type="common">Cornucopia mushroom</name>
    <dbReference type="NCBI Taxonomy" id="5321"/>
    <lineage>
        <taxon>Eukaryota</taxon>
        <taxon>Fungi</taxon>
        <taxon>Dikarya</taxon>
        <taxon>Basidiomycota</taxon>
        <taxon>Agaricomycotina</taxon>
        <taxon>Agaricomycetes</taxon>
        <taxon>Agaricomycetidae</taxon>
        <taxon>Agaricales</taxon>
        <taxon>Pleurotineae</taxon>
        <taxon>Pleurotaceae</taxon>
        <taxon>Pleurotus</taxon>
    </lineage>
</organism>